<dbReference type="OrthoDB" id="2985014at2759"/>
<feature type="transmembrane region" description="Helical" evidence="6">
    <location>
        <begin position="259"/>
        <end position="279"/>
    </location>
</feature>
<feature type="transmembrane region" description="Helical" evidence="6">
    <location>
        <begin position="145"/>
        <end position="162"/>
    </location>
</feature>
<comment type="caution">
    <text evidence="7">The sequence shown here is derived from an EMBL/GenBank/DDBJ whole genome shotgun (WGS) entry which is preliminary data.</text>
</comment>
<dbReference type="STRING" id="5217.A0A4Q1BFM4"/>
<gene>
    <name evidence="7" type="ORF">M231_07799</name>
</gene>
<evidence type="ECO:0008006" key="9">
    <source>
        <dbReference type="Google" id="ProtNLM"/>
    </source>
</evidence>
<evidence type="ECO:0000313" key="8">
    <source>
        <dbReference type="Proteomes" id="UP000289152"/>
    </source>
</evidence>
<dbReference type="SUPFAM" id="SSF103473">
    <property type="entry name" value="MFS general substrate transporter"/>
    <property type="match status" value="1"/>
</dbReference>
<evidence type="ECO:0000256" key="2">
    <source>
        <dbReference type="ARBA" id="ARBA00022448"/>
    </source>
</evidence>
<reference evidence="7 8" key="1">
    <citation type="submission" date="2016-06" db="EMBL/GenBank/DDBJ databases">
        <title>Evolution of pathogenesis and genome organization in the Tremellales.</title>
        <authorList>
            <person name="Cuomo C."/>
            <person name="Litvintseva A."/>
            <person name="Heitman J."/>
            <person name="Chen Y."/>
            <person name="Sun S."/>
            <person name="Springer D."/>
            <person name="Dromer F."/>
            <person name="Young S."/>
            <person name="Zeng Q."/>
            <person name="Chapman S."/>
            <person name="Gujja S."/>
            <person name="Saif S."/>
            <person name="Birren B."/>
        </authorList>
    </citation>
    <scope>NUCLEOTIDE SEQUENCE [LARGE SCALE GENOMIC DNA]</scope>
    <source>
        <strain evidence="7 8">ATCC 28783</strain>
    </source>
</reference>
<feature type="transmembrane region" description="Helical" evidence="6">
    <location>
        <begin position="174"/>
        <end position="194"/>
    </location>
</feature>
<dbReference type="Gene3D" id="1.20.1250.20">
    <property type="entry name" value="MFS general substrate transporter like domains"/>
    <property type="match status" value="2"/>
</dbReference>
<feature type="transmembrane region" description="Helical" evidence="6">
    <location>
        <begin position="291"/>
        <end position="310"/>
    </location>
</feature>
<keyword evidence="3 6" id="KW-0812">Transmembrane</keyword>
<feature type="transmembrane region" description="Helical" evidence="6">
    <location>
        <begin position="379"/>
        <end position="401"/>
    </location>
</feature>
<feature type="transmembrane region" description="Helical" evidence="6">
    <location>
        <begin position="45"/>
        <end position="63"/>
    </location>
</feature>
<dbReference type="Proteomes" id="UP000289152">
    <property type="component" value="Unassembled WGS sequence"/>
</dbReference>
<keyword evidence="4 6" id="KW-1133">Transmembrane helix</keyword>
<protein>
    <recommendedName>
        <fullName evidence="9">Major facilitator superfamily (MFS) profile domain-containing protein</fullName>
    </recommendedName>
</protein>
<evidence type="ECO:0000313" key="7">
    <source>
        <dbReference type="EMBL" id="RXK34953.1"/>
    </source>
</evidence>
<evidence type="ECO:0000256" key="3">
    <source>
        <dbReference type="ARBA" id="ARBA00022692"/>
    </source>
</evidence>
<dbReference type="GO" id="GO:0016020">
    <property type="term" value="C:membrane"/>
    <property type="evidence" value="ECO:0007669"/>
    <property type="project" value="UniProtKB-SubCell"/>
</dbReference>
<evidence type="ECO:0000256" key="5">
    <source>
        <dbReference type="ARBA" id="ARBA00023136"/>
    </source>
</evidence>
<feature type="transmembrane region" description="Helical" evidence="6">
    <location>
        <begin position="407"/>
        <end position="432"/>
    </location>
</feature>
<evidence type="ECO:0000256" key="1">
    <source>
        <dbReference type="ARBA" id="ARBA00004141"/>
    </source>
</evidence>
<evidence type="ECO:0000256" key="4">
    <source>
        <dbReference type="ARBA" id="ARBA00022989"/>
    </source>
</evidence>
<dbReference type="GO" id="GO:0022857">
    <property type="term" value="F:transmembrane transporter activity"/>
    <property type="evidence" value="ECO:0007669"/>
    <property type="project" value="InterPro"/>
</dbReference>
<dbReference type="PANTHER" id="PTHR43791">
    <property type="entry name" value="PERMEASE-RELATED"/>
    <property type="match status" value="1"/>
</dbReference>
<dbReference type="InterPro" id="IPR036259">
    <property type="entry name" value="MFS_trans_sf"/>
</dbReference>
<dbReference type="EMBL" id="SDIL01000171">
    <property type="protein sequence ID" value="RXK34953.1"/>
    <property type="molecule type" value="Genomic_DNA"/>
</dbReference>
<dbReference type="InParanoid" id="A0A4Q1BFM4"/>
<accession>A0A4Q1BFM4</accession>
<keyword evidence="8" id="KW-1185">Reference proteome</keyword>
<dbReference type="InterPro" id="IPR011701">
    <property type="entry name" value="MFS"/>
</dbReference>
<proteinExistence type="predicted"/>
<evidence type="ECO:0000256" key="6">
    <source>
        <dbReference type="SAM" id="Phobius"/>
    </source>
</evidence>
<feature type="transmembrane region" description="Helical" evidence="6">
    <location>
        <begin position="322"/>
        <end position="338"/>
    </location>
</feature>
<comment type="subcellular location">
    <subcellularLocation>
        <location evidence="1">Membrane</location>
        <topology evidence="1">Multi-pass membrane protein</topology>
    </subcellularLocation>
</comment>
<organism evidence="7 8">
    <name type="scientific">Tremella mesenterica</name>
    <name type="common">Jelly fungus</name>
    <dbReference type="NCBI Taxonomy" id="5217"/>
    <lineage>
        <taxon>Eukaryota</taxon>
        <taxon>Fungi</taxon>
        <taxon>Dikarya</taxon>
        <taxon>Basidiomycota</taxon>
        <taxon>Agaricomycotina</taxon>
        <taxon>Tremellomycetes</taxon>
        <taxon>Tremellales</taxon>
        <taxon>Tremellaceae</taxon>
        <taxon>Tremella</taxon>
    </lineage>
</organism>
<keyword evidence="2" id="KW-0813">Transport</keyword>
<feature type="transmembrane region" description="Helical" evidence="6">
    <location>
        <begin position="344"/>
        <end position="367"/>
    </location>
</feature>
<dbReference type="PANTHER" id="PTHR43791:SF36">
    <property type="entry name" value="TRANSPORTER, PUTATIVE (AFU_ORTHOLOGUE AFUA_6G08340)-RELATED"/>
    <property type="match status" value="1"/>
</dbReference>
<name>A0A4Q1BFM4_TREME</name>
<dbReference type="Pfam" id="PF07690">
    <property type="entry name" value="MFS_1"/>
    <property type="match status" value="1"/>
</dbReference>
<keyword evidence="5 6" id="KW-0472">Membrane</keyword>
<dbReference type="AlphaFoldDB" id="A0A4Q1BFM4"/>
<sequence>MPAAMLLYLFSGLDKGNLGNAKTIGMVGEEGLGADPSGSKYALLNAFYFLGYALFLIPTTLFAKRTKMNIVLGCSGIVWGICASCTAAVNTYGQAEATRFLVGFGESGYGPVIPGTPSESLLCALRSSCAPVPSRQFFSRLGWNISLRVFLGFITGLIAYGVTFTHSRVEPWRLLFIIEGVPAIVAGLYALWILPGDLLITKRLTEKERACALVRIGRGGSHESHKINWKHALNTLISWQILLRRSSITVKTPRNVPKLTYLSIIVVGAAIGAFLPTLVADVGYTGAIAQVYTLPPYGTAAIVMLIVAWVSDRYGKRGPGMLLGMGMMSMGFAMLVGLKPDHHAGRYAALVFCETGQFITIPLNLTWVAENSGNGSRRAFALPFVIACAQALAIASGYMFPAKDKPVYHLGSSVCLSLTSLGFAVSLLYIFLLRRANAKKDAEEGPVDPTLVPDTATYADKARGFRYVW</sequence>
<dbReference type="VEuPathDB" id="FungiDB:TREMEDRAFT_44171"/>